<reference evidence="2 3" key="1">
    <citation type="submission" date="2019-07" db="EMBL/GenBank/DDBJ databases">
        <title>Luteimonas sp. YD-1 nov., isolated from acidic soil.</title>
        <authorList>
            <person name="Zhou J."/>
        </authorList>
    </citation>
    <scope>NUCLEOTIDE SEQUENCE [LARGE SCALE GENOMIC DNA]</scope>
    <source>
        <strain evidence="2 3">YD-1</strain>
    </source>
</reference>
<name>A0A5C5TVZ0_9GAMM</name>
<evidence type="ECO:0008006" key="4">
    <source>
        <dbReference type="Google" id="ProtNLM"/>
    </source>
</evidence>
<comment type="caution">
    <text evidence="2">The sequence shown here is derived from an EMBL/GenBank/DDBJ whole genome shotgun (WGS) entry which is preliminary data.</text>
</comment>
<proteinExistence type="predicted"/>
<dbReference type="AlphaFoldDB" id="A0A5C5TVZ0"/>
<keyword evidence="3" id="KW-1185">Reference proteome</keyword>
<evidence type="ECO:0000313" key="3">
    <source>
        <dbReference type="Proteomes" id="UP000315949"/>
    </source>
</evidence>
<accession>A0A5C5TVZ0</accession>
<protein>
    <recommendedName>
        <fullName evidence="4">DUF4124 domain-containing protein</fullName>
    </recommendedName>
</protein>
<keyword evidence="1" id="KW-0732">Signal</keyword>
<sequence>MKSRIVLAVALGALATGTGAQAQQGRAQATEKRLYCWDEGGRRVCGDALPAHAVDAARTELSIRSGRPLAQVDEAMSPEERAAAAEAARQAEVAAAAEAARLRRERAMAESYETEEDLRKAFDDRIVLVDEALKTSDMGVANLRQSLVSLLRQANDLELQGQPVGKRLVESIRSQHHDLLRQQAIRRQQLKERASLDAELEHAVERYHALRGPARR</sequence>
<dbReference type="RefSeq" id="WP_146312935.1">
    <property type="nucleotide sequence ID" value="NZ_VOHE01000005.1"/>
</dbReference>
<evidence type="ECO:0000256" key="1">
    <source>
        <dbReference type="SAM" id="SignalP"/>
    </source>
</evidence>
<feature type="signal peptide" evidence="1">
    <location>
        <begin position="1"/>
        <end position="22"/>
    </location>
</feature>
<gene>
    <name evidence="2" type="ORF">FQY79_10850</name>
</gene>
<feature type="chain" id="PRO_5022959733" description="DUF4124 domain-containing protein" evidence="1">
    <location>
        <begin position="23"/>
        <end position="216"/>
    </location>
</feature>
<dbReference type="Proteomes" id="UP000315949">
    <property type="component" value="Unassembled WGS sequence"/>
</dbReference>
<dbReference type="OrthoDB" id="5966355at2"/>
<evidence type="ECO:0000313" key="2">
    <source>
        <dbReference type="EMBL" id="TWT18371.1"/>
    </source>
</evidence>
<dbReference type="EMBL" id="VOHE01000005">
    <property type="protein sequence ID" value="TWT18371.1"/>
    <property type="molecule type" value="Genomic_DNA"/>
</dbReference>
<organism evidence="2 3">
    <name type="scientific">Luteimonas wenzhouensis</name>
    <dbReference type="NCBI Taxonomy" id="2599615"/>
    <lineage>
        <taxon>Bacteria</taxon>
        <taxon>Pseudomonadati</taxon>
        <taxon>Pseudomonadota</taxon>
        <taxon>Gammaproteobacteria</taxon>
        <taxon>Lysobacterales</taxon>
        <taxon>Lysobacteraceae</taxon>
        <taxon>Luteimonas</taxon>
    </lineage>
</organism>